<dbReference type="Gene3D" id="1.20.5.420">
    <property type="entry name" value="Immunoglobulin FC, subunit C"/>
    <property type="match status" value="1"/>
</dbReference>
<evidence type="ECO:0000259" key="10">
    <source>
        <dbReference type="Pfam" id="PF17652"/>
    </source>
</evidence>
<dbReference type="GO" id="GO:0009986">
    <property type="term" value="C:cell surface"/>
    <property type="evidence" value="ECO:0007669"/>
    <property type="project" value="TreeGrafter"/>
</dbReference>
<reference evidence="11" key="1">
    <citation type="submission" date="2023-06" db="EMBL/GenBank/DDBJ databases">
        <title>Genome-scale phylogeny and comparative genomics of the fungal order Sordariales.</title>
        <authorList>
            <consortium name="Lawrence Berkeley National Laboratory"/>
            <person name="Hensen N."/>
            <person name="Bonometti L."/>
            <person name="Westerberg I."/>
            <person name="Brannstrom I.O."/>
            <person name="Guillou S."/>
            <person name="Cros-Aarteil S."/>
            <person name="Calhoun S."/>
            <person name="Haridas S."/>
            <person name="Kuo A."/>
            <person name="Mondo S."/>
            <person name="Pangilinan J."/>
            <person name="Riley R."/>
            <person name="Labutti K."/>
            <person name="Andreopoulos B."/>
            <person name="Lipzen A."/>
            <person name="Chen C."/>
            <person name="Yanf M."/>
            <person name="Daum C."/>
            <person name="Ng V."/>
            <person name="Clum A."/>
            <person name="Steindorff A."/>
            <person name="Ohm R."/>
            <person name="Martin F."/>
            <person name="Silar P."/>
            <person name="Natvig D."/>
            <person name="Lalanne C."/>
            <person name="Gautier V."/>
            <person name="Ament-Velasquez S.L."/>
            <person name="Kruys A."/>
            <person name="Hutchinson M.I."/>
            <person name="Powell A.J."/>
            <person name="Barry K."/>
            <person name="Miller A.N."/>
            <person name="Grigoriev I.V."/>
            <person name="Debuchy R."/>
            <person name="Gladieux P."/>
            <person name="Thoren M.H."/>
            <person name="Johannesson H."/>
        </authorList>
    </citation>
    <scope>NUCLEOTIDE SEQUENCE</scope>
    <source>
        <strain evidence="11">8032-3</strain>
    </source>
</reference>
<keyword evidence="12" id="KW-1185">Reference proteome</keyword>
<evidence type="ECO:0000256" key="6">
    <source>
        <dbReference type="ARBA" id="ARBA00023295"/>
    </source>
</evidence>
<feature type="domain" description="Glycosyl hydrolase family 81 N-terminal" evidence="9">
    <location>
        <begin position="26"/>
        <end position="346"/>
    </location>
</feature>
<accession>A0AAJ0C252</accession>
<evidence type="ECO:0000259" key="9">
    <source>
        <dbReference type="Pfam" id="PF03639"/>
    </source>
</evidence>
<dbReference type="RefSeq" id="XP_060283916.1">
    <property type="nucleotide sequence ID" value="XM_060429894.1"/>
</dbReference>
<dbReference type="Proteomes" id="UP001244011">
    <property type="component" value="Unassembled WGS sequence"/>
</dbReference>
<dbReference type="InterPro" id="IPR040720">
    <property type="entry name" value="GH81_C"/>
</dbReference>
<keyword evidence="6" id="KW-0326">Glycosidase</keyword>
<evidence type="ECO:0000313" key="12">
    <source>
        <dbReference type="Proteomes" id="UP001244011"/>
    </source>
</evidence>
<feature type="domain" description="Glycosyl hydrolase family 81 C-terminal" evidence="10">
    <location>
        <begin position="354"/>
        <end position="703"/>
    </location>
</feature>
<evidence type="ECO:0000256" key="8">
    <source>
        <dbReference type="ARBA" id="ARBA00023326"/>
    </source>
</evidence>
<comment type="caution">
    <text evidence="11">The sequence shown here is derived from an EMBL/GenBank/DDBJ whole genome shotgun (WGS) entry which is preliminary data.</text>
</comment>
<gene>
    <name evidence="11" type="ORF">QBC33DRAFT_558540</name>
</gene>
<sequence length="712" mass="76857">MAAPDIFADAIATGAPPASMARRQDHPVPRLGIAWTPPISTNKFYANKFLGGQTCPSFVHPYSVAWAKGQGVAASWGLTISHVDAKQRVFGPTSKVTGAASYFINPIGIQSVCISAQELGSATTLTTDQLSAFSVRVSLRPNAQAAPAVQFPLVQGAGFVTATFNGAQPLIQSGVFFKSIVHSGTGPKPGVVKYKLNLEDGNTWVLYAYHTKGNPLDLQVINNGLARAKGPFYGIIQVAKDPGNAEAVYDQASGAYATGVELSGTASGTTGTYTFKFLRAGMATAKLAMFALPHHQASFDAATKGAMTQVKLQTTTKGVAVLVLGDSWKMVESALPTGMGFAPWSPTSGSMTTISKATKDSIHKVALQEVSQNMDQQTNQASMYFGGKALAKFATIILTINDLLGDKALAQTGLTKLKAAFARFAQNKQQYPLVYEQAWGGVVSSASYVTGDSGSDFGNTYYNDHHFHYGYFIYCAAVIAHLDPSWIAANKDYVNTLVRDVANPSTKDKFFPQWRNFDWYHGHSWAHGLYEVFDGKDQESSSEDVMHVYAIKMWGTAIGDQNMLARSNLQLAVLARSLPSYYLYTSDNTIQPSQFIGNKVAGILFENKIDHTTYFGTNIEYIQGIHMLPLLPSSPLTRSAKFVKEEWAALFSNGRADQVAGGWRGILYGNYATADPKAAYQFFSSPKFDSSWLDGGASLTWYLAYSAALGGL</sequence>
<name>A0AAJ0C252_9PEZI</name>
<dbReference type="GO" id="GO:0000272">
    <property type="term" value="P:polysaccharide catabolic process"/>
    <property type="evidence" value="ECO:0007669"/>
    <property type="project" value="UniProtKB-KW"/>
</dbReference>
<evidence type="ECO:0000313" key="11">
    <source>
        <dbReference type="EMBL" id="KAK1767703.1"/>
    </source>
</evidence>
<dbReference type="Gene3D" id="1.10.287.1170">
    <property type="entry name" value="glycoside hydrolase family 81 endo-[beta] glucanase"/>
    <property type="match status" value="1"/>
</dbReference>
<comment type="similarity">
    <text evidence="2">Belongs to the glycosyl hydrolase 81 family.</text>
</comment>
<dbReference type="Pfam" id="PF03639">
    <property type="entry name" value="Glyco_hydro_81"/>
    <property type="match status" value="1"/>
</dbReference>
<evidence type="ECO:0000256" key="1">
    <source>
        <dbReference type="ARBA" id="ARBA00000382"/>
    </source>
</evidence>
<keyword evidence="4" id="KW-0378">Hydrolase</keyword>
<keyword evidence="8" id="KW-0624">Polysaccharide degradation</keyword>
<evidence type="ECO:0000256" key="3">
    <source>
        <dbReference type="ARBA" id="ARBA00012780"/>
    </source>
</evidence>
<evidence type="ECO:0000256" key="5">
    <source>
        <dbReference type="ARBA" id="ARBA00023277"/>
    </source>
</evidence>
<keyword evidence="7" id="KW-0961">Cell wall biogenesis/degradation</keyword>
<dbReference type="AlphaFoldDB" id="A0AAJ0C252"/>
<dbReference type="EMBL" id="MU839007">
    <property type="protein sequence ID" value="KAK1767703.1"/>
    <property type="molecule type" value="Genomic_DNA"/>
</dbReference>
<evidence type="ECO:0000256" key="7">
    <source>
        <dbReference type="ARBA" id="ARBA00023316"/>
    </source>
</evidence>
<evidence type="ECO:0000256" key="2">
    <source>
        <dbReference type="ARBA" id="ARBA00010730"/>
    </source>
</evidence>
<dbReference type="GO" id="GO:0071555">
    <property type="term" value="P:cell wall organization"/>
    <property type="evidence" value="ECO:0007669"/>
    <property type="project" value="UniProtKB-KW"/>
</dbReference>
<dbReference type="InterPro" id="IPR040451">
    <property type="entry name" value="GH81_N"/>
</dbReference>
<protein>
    <recommendedName>
        <fullName evidence="3">glucan endo-1,3-beta-D-glucosidase</fullName>
        <ecNumber evidence="3">3.2.1.39</ecNumber>
    </recommendedName>
</protein>
<dbReference type="PANTHER" id="PTHR31983:SF0">
    <property type="entry name" value="GLUCAN ENDO-1,3-BETA-D-GLUCOSIDASE 2"/>
    <property type="match status" value="1"/>
</dbReference>
<dbReference type="Gene3D" id="2.70.98.30">
    <property type="entry name" value="Golgi alpha-mannosidase II, domain 4"/>
    <property type="match status" value="1"/>
</dbReference>
<comment type="catalytic activity">
    <reaction evidence="1">
        <text>Hydrolysis of (1-&gt;3)-beta-D-glucosidic linkages in (1-&gt;3)-beta-D-glucans.</text>
        <dbReference type="EC" id="3.2.1.39"/>
    </reaction>
</comment>
<dbReference type="Pfam" id="PF17652">
    <property type="entry name" value="Glyco_hydro81C"/>
    <property type="match status" value="1"/>
</dbReference>
<dbReference type="GO" id="GO:0042973">
    <property type="term" value="F:glucan endo-1,3-beta-D-glucosidase activity"/>
    <property type="evidence" value="ECO:0007669"/>
    <property type="project" value="UniProtKB-EC"/>
</dbReference>
<dbReference type="PANTHER" id="PTHR31983">
    <property type="entry name" value="ENDO-1,3(4)-BETA-GLUCANASE 1"/>
    <property type="match status" value="1"/>
</dbReference>
<evidence type="ECO:0000256" key="4">
    <source>
        <dbReference type="ARBA" id="ARBA00022801"/>
    </source>
</evidence>
<dbReference type="PROSITE" id="PS52008">
    <property type="entry name" value="GH81"/>
    <property type="match status" value="1"/>
</dbReference>
<proteinExistence type="inferred from homology"/>
<dbReference type="EC" id="3.2.1.39" evidence="3"/>
<dbReference type="InterPro" id="IPR005200">
    <property type="entry name" value="Endo-beta-glucanase"/>
</dbReference>
<organism evidence="11 12">
    <name type="scientific">Phialemonium atrogriseum</name>
    <dbReference type="NCBI Taxonomy" id="1093897"/>
    <lineage>
        <taxon>Eukaryota</taxon>
        <taxon>Fungi</taxon>
        <taxon>Dikarya</taxon>
        <taxon>Ascomycota</taxon>
        <taxon>Pezizomycotina</taxon>
        <taxon>Sordariomycetes</taxon>
        <taxon>Sordariomycetidae</taxon>
        <taxon>Cephalothecales</taxon>
        <taxon>Cephalothecaceae</taxon>
        <taxon>Phialemonium</taxon>
    </lineage>
</organism>
<dbReference type="GeneID" id="85313081"/>
<keyword evidence="5" id="KW-0119">Carbohydrate metabolism</keyword>
<dbReference type="GO" id="GO:0052861">
    <property type="term" value="F:endo-1,3(4)-beta-glucanase activity"/>
    <property type="evidence" value="ECO:0007669"/>
    <property type="project" value="InterPro"/>
</dbReference>
<dbReference type="FunFam" id="1.10.287.1170:FF:000001">
    <property type="entry name" value="Endo-1,3-beta-glucanase Engl1"/>
    <property type="match status" value="1"/>
</dbReference>